<name>A0A2R5FXF8_NOSCO</name>
<evidence type="ECO:0000313" key="1">
    <source>
        <dbReference type="EMBL" id="GBG23456.1"/>
    </source>
</evidence>
<dbReference type="OrthoDB" id="583303at2"/>
<reference evidence="1 2" key="1">
    <citation type="submission" date="2017-06" db="EMBL/GenBank/DDBJ databases">
        <title>Genome sequencing of cyanobaciteial culture collection at National Institute for Environmental Studies (NIES).</title>
        <authorList>
            <person name="Hirose Y."/>
            <person name="Shimura Y."/>
            <person name="Fujisawa T."/>
            <person name="Nakamura Y."/>
            <person name="Kawachi M."/>
        </authorList>
    </citation>
    <scope>NUCLEOTIDE SEQUENCE [LARGE SCALE GENOMIC DNA]</scope>
    <source>
        <strain evidence="1 2">NIES-4072</strain>
    </source>
</reference>
<protein>
    <recommendedName>
        <fullName evidence="3">Pentapeptide repeat-containing protein</fullName>
    </recommendedName>
</protein>
<evidence type="ECO:0000313" key="2">
    <source>
        <dbReference type="Proteomes" id="UP000245124"/>
    </source>
</evidence>
<evidence type="ECO:0008006" key="3">
    <source>
        <dbReference type="Google" id="ProtNLM"/>
    </source>
</evidence>
<gene>
    <name evidence="1" type="ORF">NIES4072_71680</name>
</gene>
<sequence length="236" mass="26342">MFLASWEHYFQVGNSIKQPVKLIRFLCDRFHLVAEQLQSPHYGIEINGEYDVQEILDSLSQLRSDTDAVVAKVIDAMRQKLGNQIINTQKIMITGGNVTMSNNQNYVETMSERKININQSGASIGVGYSENVEANQLGGTINNYPSERKQTLAEAAAEIQQLLQQLEQTYPTNTTTGQMVVATKVIERIESDHIWKQRVVNAVKEGGLQAFEKAIDNPVGAFIVGAIKGWQEAEIE</sequence>
<proteinExistence type="predicted"/>
<dbReference type="EMBL" id="BDUD01000002">
    <property type="protein sequence ID" value="GBG23456.1"/>
    <property type="molecule type" value="Genomic_DNA"/>
</dbReference>
<comment type="caution">
    <text evidence="1">The sequence shown here is derived from an EMBL/GenBank/DDBJ whole genome shotgun (WGS) entry which is preliminary data.</text>
</comment>
<organism evidence="1 2">
    <name type="scientific">Nostoc commune NIES-4072</name>
    <dbReference type="NCBI Taxonomy" id="2005467"/>
    <lineage>
        <taxon>Bacteria</taxon>
        <taxon>Bacillati</taxon>
        <taxon>Cyanobacteriota</taxon>
        <taxon>Cyanophyceae</taxon>
        <taxon>Nostocales</taxon>
        <taxon>Nostocaceae</taxon>
        <taxon>Nostoc</taxon>
    </lineage>
</organism>
<accession>A0A2R5FXF8</accession>
<dbReference type="AlphaFoldDB" id="A0A2R5FXF8"/>
<keyword evidence="2" id="KW-1185">Reference proteome</keyword>
<dbReference type="Proteomes" id="UP000245124">
    <property type="component" value="Unassembled WGS sequence"/>
</dbReference>